<protein>
    <submittedName>
        <fullName evidence="2">Uncharacterized protein</fullName>
    </submittedName>
</protein>
<accession>A0A699YSB9</accession>
<evidence type="ECO:0000313" key="3">
    <source>
        <dbReference type="Proteomes" id="UP000485058"/>
    </source>
</evidence>
<sequence>LTVLATVRDFESQHKKNAGTYFCRDHSHSARPSLTMRVRPTSCKCGHTSPSVRRRRSSSR</sequence>
<feature type="region of interest" description="Disordered" evidence="1">
    <location>
        <begin position="41"/>
        <end position="60"/>
    </location>
</feature>
<reference evidence="2 3" key="1">
    <citation type="submission" date="2020-02" db="EMBL/GenBank/DDBJ databases">
        <title>Draft genome sequence of Haematococcus lacustris strain NIES-144.</title>
        <authorList>
            <person name="Morimoto D."/>
            <person name="Nakagawa S."/>
            <person name="Yoshida T."/>
            <person name="Sawayama S."/>
        </authorList>
    </citation>
    <scope>NUCLEOTIDE SEQUENCE [LARGE SCALE GENOMIC DNA]</scope>
    <source>
        <strain evidence="2 3">NIES-144</strain>
    </source>
</reference>
<dbReference type="Proteomes" id="UP000485058">
    <property type="component" value="Unassembled WGS sequence"/>
</dbReference>
<evidence type="ECO:0000313" key="2">
    <source>
        <dbReference type="EMBL" id="GFH12165.1"/>
    </source>
</evidence>
<name>A0A699YSB9_HAELA</name>
<dbReference type="AlphaFoldDB" id="A0A699YSB9"/>
<evidence type="ECO:0000256" key="1">
    <source>
        <dbReference type="SAM" id="MobiDB-lite"/>
    </source>
</evidence>
<organism evidence="2 3">
    <name type="scientific">Haematococcus lacustris</name>
    <name type="common">Green alga</name>
    <name type="synonym">Haematococcus pluvialis</name>
    <dbReference type="NCBI Taxonomy" id="44745"/>
    <lineage>
        <taxon>Eukaryota</taxon>
        <taxon>Viridiplantae</taxon>
        <taxon>Chlorophyta</taxon>
        <taxon>core chlorophytes</taxon>
        <taxon>Chlorophyceae</taxon>
        <taxon>CS clade</taxon>
        <taxon>Chlamydomonadales</taxon>
        <taxon>Haematococcaceae</taxon>
        <taxon>Haematococcus</taxon>
    </lineage>
</organism>
<comment type="caution">
    <text evidence="2">The sequence shown here is derived from an EMBL/GenBank/DDBJ whole genome shotgun (WGS) entry which is preliminary data.</text>
</comment>
<gene>
    <name evidence="2" type="ORF">HaLaN_07802</name>
</gene>
<feature type="non-terminal residue" evidence="2">
    <location>
        <position position="1"/>
    </location>
</feature>
<dbReference type="EMBL" id="BLLF01000474">
    <property type="protein sequence ID" value="GFH12165.1"/>
    <property type="molecule type" value="Genomic_DNA"/>
</dbReference>
<proteinExistence type="predicted"/>
<keyword evidence="3" id="KW-1185">Reference proteome</keyword>